<reference evidence="1" key="1">
    <citation type="submission" date="2021-06" db="EMBL/GenBank/DDBJ databases">
        <authorList>
            <person name="Kallberg Y."/>
            <person name="Tangrot J."/>
            <person name="Rosling A."/>
        </authorList>
    </citation>
    <scope>NUCLEOTIDE SEQUENCE</scope>
    <source>
        <strain evidence="1">AU212A</strain>
    </source>
</reference>
<accession>A0ACA9PNC0</accession>
<feature type="non-terminal residue" evidence="1">
    <location>
        <position position="1"/>
    </location>
</feature>
<dbReference type="EMBL" id="CAJVPM010045363">
    <property type="protein sequence ID" value="CAG8716318.1"/>
    <property type="molecule type" value="Genomic_DNA"/>
</dbReference>
<proteinExistence type="predicted"/>
<protein>
    <submittedName>
        <fullName evidence="1">2802_t:CDS:1</fullName>
    </submittedName>
</protein>
<evidence type="ECO:0000313" key="2">
    <source>
        <dbReference type="Proteomes" id="UP000789860"/>
    </source>
</evidence>
<feature type="non-terminal residue" evidence="1">
    <location>
        <position position="128"/>
    </location>
</feature>
<sequence length="128" mass="14558">PRMGKIVEILYDLSSKAKAIRIGYEFLRQSKYVAFVSTEAVITRALVEKVSKLFKPDNLPIKACTYYRDIDGKQRQKDFSNINNAWGELDCIAYTNTVEARISFKVTSHFDIVIAITNITTPVHIKAL</sequence>
<comment type="caution">
    <text evidence="1">The sequence shown here is derived from an EMBL/GenBank/DDBJ whole genome shotgun (WGS) entry which is preliminary data.</text>
</comment>
<keyword evidence="2" id="KW-1185">Reference proteome</keyword>
<dbReference type="Proteomes" id="UP000789860">
    <property type="component" value="Unassembled WGS sequence"/>
</dbReference>
<organism evidence="1 2">
    <name type="scientific">Scutellospora calospora</name>
    <dbReference type="NCBI Taxonomy" id="85575"/>
    <lineage>
        <taxon>Eukaryota</taxon>
        <taxon>Fungi</taxon>
        <taxon>Fungi incertae sedis</taxon>
        <taxon>Mucoromycota</taxon>
        <taxon>Glomeromycotina</taxon>
        <taxon>Glomeromycetes</taxon>
        <taxon>Diversisporales</taxon>
        <taxon>Gigasporaceae</taxon>
        <taxon>Scutellospora</taxon>
    </lineage>
</organism>
<name>A0ACA9PNC0_9GLOM</name>
<evidence type="ECO:0000313" key="1">
    <source>
        <dbReference type="EMBL" id="CAG8716318.1"/>
    </source>
</evidence>
<gene>
    <name evidence="1" type="ORF">SCALOS_LOCUS11077</name>
</gene>